<organism evidence="1 2">
    <name type="scientific">Niastella populi</name>
    <dbReference type="NCBI Taxonomy" id="550983"/>
    <lineage>
        <taxon>Bacteria</taxon>
        <taxon>Pseudomonadati</taxon>
        <taxon>Bacteroidota</taxon>
        <taxon>Chitinophagia</taxon>
        <taxon>Chitinophagales</taxon>
        <taxon>Chitinophagaceae</taxon>
        <taxon>Niastella</taxon>
    </lineage>
</organism>
<dbReference type="Proteomes" id="UP000192276">
    <property type="component" value="Unassembled WGS sequence"/>
</dbReference>
<protein>
    <submittedName>
        <fullName evidence="1">Uncharacterized protein</fullName>
    </submittedName>
</protein>
<comment type="caution">
    <text evidence="1">The sequence shown here is derived from an EMBL/GenBank/DDBJ whole genome shotgun (WGS) entry which is preliminary data.</text>
</comment>
<reference evidence="2" key="1">
    <citation type="submission" date="2016-04" db="EMBL/GenBank/DDBJ databases">
        <authorList>
            <person name="Chen L."/>
            <person name="Zhuang W."/>
            <person name="Wang G."/>
        </authorList>
    </citation>
    <scope>NUCLEOTIDE SEQUENCE [LARGE SCALE GENOMIC DNA]</scope>
    <source>
        <strain evidence="2">208</strain>
    </source>
</reference>
<sequence length="127" mass="14517">MHPNQSLKRIYRELLEGNPTKAHPGNGTRNRPFAHCLTIQWPDGRRMVFYYAYLLSVELLIEADYNVMILRFTSQKITLKGYGLDSLCEQFADEKPDRIMIHDPRYVSAGIVGHMAVIDAIVDPPGK</sequence>
<dbReference type="AlphaFoldDB" id="A0A1V9ESD9"/>
<dbReference type="RefSeq" id="WP_081170225.1">
    <property type="nucleotide sequence ID" value="NZ_LWBP01000230.1"/>
</dbReference>
<proteinExistence type="predicted"/>
<name>A0A1V9ESD9_9BACT</name>
<keyword evidence="2" id="KW-1185">Reference proteome</keyword>
<dbReference type="OrthoDB" id="676278at2"/>
<gene>
    <name evidence="1" type="ORF">A4R26_31120</name>
</gene>
<accession>A0A1V9ESD9</accession>
<evidence type="ECO:0000313" key="2">
    <source>
        <dbReference type="Proteomes" id="UP000192276"/>
    </source>
</evidence>
<evidence type="ECO:0000313" key="1">
    <source>
        <dbReference type="EMBL" id="OQP49067.1"/>
    </source>
</evidence>
<dbReference type="STRING" id="550983.A4R26_31120"/>
<dbReference type="EMBL" id="LWBP01000230">
    <property type="protein sequence ID" value="OQP49067.1"/>
    <property type="molecule type" value="Genomic_DNA"/>
</dbReference>